<reference evidence="2 3" key="1">
    <citation type="submission" date="2018-07" db="EMBL/GenBank/DDBJ databases">
        <title>Genomic Encyclopedia of Type Strains, Phase IV (KMG-IV): sequencing the most valuable type-strain genomes for metagenomic binning, comparative biology and taxonomic classification.</title>
        <authorList>
            <person name="Goeker M."/>
        </authorList>
    </citation>
    <scope>NUCLEOTIDE SEQUENCE [LARGE SCALE GENOMIC DNA]</scope>
    <source>
        <strain evidence="2 3">DSM 14364</strain>
    </source>
</reference>
<sequence>MSKKVVNDVDLEVKQVDISQLVRDQAYQVRNKLDKVTIKRYAEVYRSGKTIDPVRVSLVNGVLILVDGWHRVAALELIGIPRADAIITENTEAEALWIAAKANLEHGLALKAAEFRSVFRAYIRARQHIKGKNNYKSYREIGLDIGRRHTTIRNWMIKDFPKIARKMGGTDEFKGKGEPEWFSGSDHREPAIRGLDKVYQTFQAMADPEARGSVISHAEQVIQAMKASSNWTLPKYEAPDF</sequence>
<dbReference type="AlphaFoldDB" id="A0A370HQQ3"/>
<comment type="caution">
    <text evidence="2">The sequence shown here is derived from an EMBL/GenBank/DDBJ whole genome shotgun (WGS) entry which is preliminary data.</text>
</comment>
<evidence type="ECO:0000313" key="2">
    <source>
        <dbReference type="EMBL" id="RDI60876.1"/>
    </source>
</evidence>
<keyword evidence="3" id="KW-1185">Reference proteome</keyword>
<evidence type="ECO:0000313" key="3">
    <source>
        <dbReference type="Proteomes" id="UP000254925"/>
    </source>
</evidence>
<dbReference type="Pfam" id="PF02195">
    <property type="entry name" value="ParB_N"/>
    <property type="match status" value="1"/>
</dbReference>
<evidence type="ECO:0000259" key="1">
    <source>
        <dbReference type="Pfam" id="PF02195"/>
    </source>
</evidence>
<dbReference type="Proteomes" id="UP000254925">
    <property type="component" value="Unassembled WGS sequence"/>
</dbReference>
<dbReference type="RefSeq" id="WP_114769081.1">
    <property type="nucleotide sequence ID" value="NZ_QQBB01000002.1"/>
</dbReference>
<dbReference type="InterPro" id="IPR036086">
    <property type="entry name" value="ParB/Sulfiredoxin_sf"/>
</dbReference>
<gene>
    <name evidence="2" type="ORF">DES45_102264</name>
</gene>
<organism evidence="2 3">
    <name type="scientific">Microvirga subterranea</name>
    <dbReference type="NCBI Taxonomy" id="186651"/>
    <lineage>
        <taxon>Bacteria</taxon>
        <taxon>Pseudomonadati</taxon>
        <taxon>Pseudomonadota</taxon>
        <taxon>Alphaproteobacteria</taxon>
        <taxon>Hyphomicrobiales</taxon>
        <taxon>Methylobacteriaceae</taxon>
        <taxon>Microvirga</taxon>
    </lineage>
</organism>
<dbReference type="Gene3D" id="3.90.1530.10">
    <property type="entry name" value="Conserved hypothetical protein from pyrococcus furiosus pfu- 392566-001, ParB domain"/>
    <property type="match status" value="1"/>
</dbReference>
<dbReference type="SUPFAM" id="SSF110849">
    <property type="entry name" value="ParB/Sulfiredoxin"/>
    <property type="match status" value="1"/>
</dbReference>
<dbReference type="EMBL" id="QQBB01000002">
    <property type="protein sequence ID" value="RDI60876.1"/>
    <property type="molecule type" value="Genomic_DNA"/>
</dbReference>
<name>A0A370HQQ3_9HYPH</name>
<proteinExistence type="predicted"/>
<dbReference type="InterPro" id="IPR003115">
    <property type="entry name" value="ParB_N"/>
</dbReference>
<feature type="domain" description="ParB-like N-terminal" evidence="1">
    <location>
        <begin position="12"/>
        <end position="103"/>
    </location>
</feature>
<protein>
    <submittedName>
        <fullName evidence="2">ParB-like nuclease family protein</fullName>
    </submittedName>
</protein>
<dbReference type="OrthoDB" id="8365031at2"/>
<accession>A0A370HQQ3</accession>